<keyword evidence="3" id="KW-1185">Reference proteome</keyword>
<protein>
    <recommendedName>
        <fullName evidence="4">Lipoprotein</fullName>
    </recommendedName>
</protein>
<dbReference type="Proteomes" id="UP000673434">
    <property type="component" value="Unassembled WGS sequence"/>
</dbReference>
<feature type="signal peptide" evidence="1">
    <location>
        <begin position="1"/>
        <end position="21"/>
    </location>
</feature>
<dbReference type="PROSITE" id="PS51257">
    <property type="entry name" value="PROKAR_LIPOPROTEIN"/>
    <property type="match status" value="1"/>
</dbReference>
<reference evidence="2 3" key="1">
    <citation type="submission" date="2021-03" db="EMBL/GenBank/DDBJ databases">
        <authorList>
            <person name="Stanton E."/>
        </authorList>
    </citation>
    <scope>NUCLEOTIDE SEQUENCE [LARGE SCALE GENOMIC DNA]</scope>
    <source>
        <strain evidence="2 3">2020EL-00037</strain>
    </source>
</reference>
<comment type="caution">
    <text evidence="2">The sequence shown here is derived from an EMBL/GenBank/DDBJ whole genome shotgun (WGS) entry which is preliminary data.</text>
</comment>
<sequence length="256" mass="27617">MKALTISLFAATALLTGCASNQPAITVDQNPSKALQFARAMDLMAIADDDNNYLIYNKLSTGINIYPLETPVRVGQAQGKVKSAGNGVADIAAGLITNTSFIPALGVLTAHGPASVPDGVPRLGSWTSGDQYKDGKEIVAIVKDMLPKMDGYNESEGCAKYSNSVSYMNKHTGTNGKPVDLEPERLPRPPISTTEMVKPFGFSSCLFYLASKPSNHQRLIDMSVKFGDKRALFIPGYESHQPYVFYNGEALAFKKN</sequence>
<feature type="chain" id="PRO_5042960860" description="Lipoprotein" evidence="1">
    <location>
        <begin position="22"/>
        <end position="256"/>
    </location>
</feature>
<dbReference type="EMBL" id="JAGKON010000013">
    <property type="protein sequence ID" value="MBQ0600796.1"/>
    <property type="molecule type" value="Genomic_DNA"/>
</dbReference>
<name>A0AAP2BID0_KLEOX</name>
<evidence type="ECO:0008006" key="4">
    <source>
        <dbReference type="Google" id="ProtNLM"/>
    </source>
</evidence>
<evidence type="ECO:0000313" key="3">
    <source>
        <dbReference type="Proteomes" id="UP000673434"/>
    </source>
</evidence>
<keyword evidence="1" id="KW-0732">Signal</keyword>
<accession>A0AAP2BID0</accession>
<organism evidence="2 3">
    <name type="scientific">Klebsiella oxytoca</name>
    <dbReference type="NCBI Taxonomy" id="571"/>
    <lineage>
        <taxon>Bacteria</taxon>
        <taxon>Pseudomonadati</taxon>
        <taxon>Pseudomonadota</taxon>
        <taxon>Gammaproteobacteria</taxon>
        <taxon>Enterobacterales</taxon>
        <taxon>Enterobacteriaceae</taxon>
        <taxon>Klebsiella/Raoultella group</taxon>
        <taxon>Klebsiella</taxon>
    </lineage>
</organism>
<proteinExistence type="predicted"/>
<evidence type="ECO:0000256" key="1">
    <source>
        <dbReference type="SAM" id="SignalP"/>
    </source>
</evidence>
<evidence type="ECO:0000313" key="2">
    <source>
        <dbReference type="EMBL" id="MBQ0600796.1"/>
    </source>
</evidence>
<dbReference type="AlphaFoldDB" id="A0AAP2BID0"/>
<gene>
    <name evidence="2" type="ORF">J7S78_13445</name>
</gene>
<dbReference type="RefSeq" id="WP_210846204.1">
    <property type="nucleotide sequence ID" value="NZ_JAGKON010000013.1"/>
</dbReference>